<feature type="binding site" evidence="15">
    <location>
        <position position="445"/>
    </location>
    <ligand>
        <name>Zn(2+)</name>
        <dbReference type="ChEBI" id="CHEBI:29105"/>
        <note>catalytic</note>
    </ligand>
</feature>
<dbReference type="SUPFAM" id="SSF140990">
    <property type="entry name" value="FtsH protease domain-like"/>
    <property type="match status" value="1"/>
</dbReference>
<evidence type="ECO:0000256" key="6">
    <source>
        <dbReference type="ARBA" id="ARBA00022801"/>
    </source>
</evidence>
<dbReference type="OrthoDB" id="548807at2"/>
<dbReference type="GO" id="GO:0030163">
    <property type="term" value="P:protein catabolic process"/>
    <property type="evidence" value="ECO:0007669"/>
    <property type="project" value="UniProtKB-UniRule"/>
</dbReference>
<dbReference type="NCBIfam" id="TIGR01241">
    <property type="entry name" value="FtsH_fam"/>
    <property type="match status" value="1"/>
</dbReference>
<keyword evidence="3 15" id="KW-0812">Transmembrane</keyword>
<dbReference type="AlphaFoldDB" id="U7QEG2"/>
<keyword evidence="4 15" id="KW-0479">Metal-binding</keyword>
<evidence type="ECO:0000259" key="17">
    <source>
        <dbReference type="SMART" id="SM00382"/>
    </source>
</evidence>
<evidence type="ECO:0000256" key="14">
    <source>
        <dbReference type="ARBA" id="ARBA00061570"/>
    </source>
</evidence>
<keyword evidence="8 15" id="KW-0067">ATP-binding</keyword>
<keyword evidence="6 15" id="KW-0378">Hydrolase</keyword>
<dbReference type="HAMAP" id="MF_01458">
    <property type="entry name" value="FtsH"/>
    <property type="match status" value="1"/>
</dbReference>
<feature type="binding site" evidence="15">
    <location>
        <begin position="217"/>
        <end position="224"/>
    </location>
    <ligand>
        <name>ATP</name>
        <dbReference type="ChEBI" id="CHEBI:30616"/>
    </ligand>
</feature>
<feature type="binding site" evidence="15">
    <location>
        <position position="441"/>
    </location>
    <ligand>
        <name>Zn(2+)</name>
        <dbReference type="ChEBI" id="CHEBI:29105"/>
        <note>catalytic</note>
    </ligand>
</feature>
<accession>U7QEG2</accession>
<evidence type="ECO:0000256" key="13">
    <source>
        <dbReference type="ARBA" id="ARBA00060402"/>
    </source>
</evidence>
<dbReference type="RefSeq" id="WP_023067427.1">
    <property type="nucleotide sequence ID" value="NZ_AUZM01000038.1"/>
</dbReference>
<evidence type="ECO:0000256" key="11">
    <source>
        <dbReference type="ARBA" id="ARBA00023078"/>
    </source>
</evidence>
<dbReference type="GO" id="GO:0005524">
    <property type="term" value="F:ATP binding"/>
    <property type="evidence" value="ECO:0007669"/>
    <property type="project" value="UniProtKB-UniRule"/>
</dbReference>
<evidence type="ECO:0000256" key="2">
    <source>
        <dbReference type="ARBA" id="ARBA00022670"/>
    </source>
</evidence>
<reference evidence="18 19" key="1">
    <citation type="journal article" date="2013" name="Front. Microbiol.">
        <title>Comparative genomic analyses of the cyanobacterium, Lyngbya aestuarii BL J, a powerful hydrogen producer.</title>
        <authorList>
            <person name="Kothari A."/>
            <person name="Vaughn M."/>
            <person name="Garcia-Pichel F."/>
        </authorList>
    </citation>
    <scope>NUCLEOTIDE SEQUENCE [LARGE SCALE GENOMIC DNA]</scope>
    <source>
        <strain evidence="18 19">BL J</strain>
    </source>
</reference>
<evidence type="ECO:0000256" key="8">
    <source>
        <dbReference type="ARBA" id="ARBA00022840"/>
    </source>
</evidence>
<dbReference type="Pfam" id="PF00004">
    <property type="entry name" value="AAA"/>
    <property type="match status" value="1"/>
</dbReference>
<dbReference type="MEROPS" id="M41.021"/>
<keyword evidence="19" id="KW-1185">Reference proteome</keyword>
<feature type="transmembrane region" description="Helical" evidence="15">
    <location>
        <begin position="116"/>
        <end position="137"/>
    </location>
</feature>
<gene>
    <name evidence="15" type="primary">ftsH</name>
    <name evidence="18" type="ORF">M595_3728</name>
</gene>
<dbReference type="GO" id="GO:0016887">
    <property type="term" value="F:ATP hydrolysis activity"/>
    <property type="evidence" value="ECO:0007669"/>
    <property type="project" value="UniProtKB-UniRule"/>
</dbReference>
<dbReference type="GO" id="GO:0006508">
    <property type="term" value="P:proteolysis"/>
    <property type="evidence" value="ECO:0007669"/>
    <property type="project" value="UniProtKB-KW"/>
</dbReference>
<dbReference type="InterPro" id="IPR027417">
    <property type="entry name" value="P-loop_NTPase"/>
</dbReference>
<feature type="active site" evidence="15">
    <location>
        <position position="442"/>
    </location>
</feature>
<dbReference type="Pfam" id="PF17862">
    <property type="entry name" value="AAA_lid_3"/>
    <property type="match status" value="1"/>
</dbReference>
<dbReference type="InterPro" id="IPR037219">
    <property type="entry name" value="Peptidase_M41-like"/>
</dbReference>
<dbReference type="CDD" id="cd19501">
    <property type="entry name" value="RecA-like_FtsH"/>
    <property type="match status" value="1"/>
</dbReference>
<sequence>MPVKDDKPKFPNNIPLGSILLWLAGLVLLANTFLPGLFGENIPRVPYSLFIDQVEDGKVTQAYIDQDKIRYQLQPEGDQEEGQVLSTTPIFDLELPKRLEEKGIQFAAAPPPTNNWFTTLLSWVIPPLIFVGIWIGIGRFLQSRGGGGFGGPQGALSISKSKAKVYVENESTRVTFKDVAGVEEAKAELEEVVEFLKSPQRFTQIGARIPKGVLLVGPPGTGKTLMAKAVAGEAGVAFFSISGSEFVELFVGAGAARVRDLFEQAKKKAPCIIFIDELDAIGRSRNSGGMYGGNDEREQTLNQLLAEMDGFSVGDATVIVLAATNRPEVLDPALLRPGRFDRQVLVDRPDLSGRLQILEIYAQKVKLDVDVNLKTIAARTPGFSGADLSNLVNEAALLAARRRQEKVAQEDFSEAIERVVAGLEKKSRVLNEKEKKIVAYHEVGHAMVAAAVGDSKKIAKISIVPRGMAALGYTLQLPTEDKFLMSSEEIKAEIATLLGGRSAEEVVFGSITTGAANDLQRATDMAERMVTMYGMSKVLGPLAYEKGQQNSFLGDNMMGNPRRNVSDDTAKAIDAEVKDIVESAHNKALNILKSNRDLLETIAQKILDIEVIEGPELQNLLNQIQFEHKESATVA</sequence>
<evidence type="ECO:0000256" key="9">
    <source>
        <dbReference type="ARBA" id="ARBA00022989"/>
    </source>
</evidence>
<dbReference type="InterPro" id="IPR000642">
    <property type="entry name" value="Peptidase_M41"/>
</dbReference>
<dbReference type="GO" id="GO:0004222">
    <property type="term" value="F:metalloendopeptidase activity"/>
    <property type="evidence" value="ECO:0007669"/>
    <property type="project" value="InterPro"/>
</dbReference>
<evidence type="ECO:0000256" key="4">
    <source>
        <dbReference type="ARBA" id="ARBA00022723"/>
    </source>
</evidence>
<dbReference type="PROSITE" id="PS00674">
    <property type="entry name" value="AAA"/>
    <property type="match status" value="1"/>
</dbReference>
<dbReference type="Gene3D" id="1.10.8.60">
    <property type="match status" value="1"/>
</dbReference>
<evidence type="ECO:0000256" key="7">
    <source>
        <dbReference type="ARBA" id="ARBA00022833"/>
    </source>
</evidence>
<dbReference type="GO" id="GO:0008270">
    <property type="term" value="F:zinc ion binding"/>
    <property type="evidence" value="ECO:0007669"/>
    <property type="project" value="UniProtKB-UniRule"/>
</dbReference>
<dbReference type="InterPro" id="IPR003593">
    <property type="entry name" value="AAA+_ATPase"/>
</dbReference>
<dbReference type="InterPro" id="IPR003959">
    <property type="entry name" value="ATPase_AAA_core"/>
</dbReference>
<comment type="similarity">
    <text evidence="14 15">In the central section; belongs to the AAA ATPase family.</text>
</comment>
<evidence type="ECO:0000256" key="12">
    <source>
        <dbReference type="ARBA" id="ARBA00023136"/>
    </source>
</evidence>
<dbReference type="PANTHER" id="PTHR23076">
    <property type="entry name" value="METALLOPROTEASE M41 FTSH"/>
    <property type="match status" value="1"/>
</dbReference>
<keyword evidence="2 15" id="KW-0645">Protease</keyword>
<dbReference type="PANTHER" id="PTHR23076:SF113">
    <property type="entry name" value="ATP-DEPENDENT ZINC METALLOPROTEASE FTSH 1, CHLOROPLASTIC-RELATED"/>
    <property type="match status" value="1"/>
</dbReference>
<keyword evidence="9 15" id="KW-1133">Transmembrane helix</keyword>
<evidence type="ECO:0000256" key="15">
    <source>
        <dbReference type="HAMAP-Rule" id="MF_01458"/>
    </source>
</evidence>
<dbReference type="Pfam" id="PF06480">
    <property type="entry name" value="FtsH_ext"/>
    <property type="match status" value="1"/>
</dbReference>
<dbReference type="Gene3D" id="3.30.720.210">
    <property type="match status" value="1"/>
</dbReference>
<dbReference type="EMBL" id="AUZM01000038">
    <property type="protein sequence ID" value="ERT06324.1"/>
    <property type="molecule type" value="Genomic_DNA"/>
</dbReference>
<dbReference type="InterPro" id="IPR011546">
    <property type="entry name" value="Pept_M41_FtsH_extracell"/>
</dbReference>
<comment type="similarity">
    <text evidence="16">Belongs to the AAA ATPase family.</text>
</comment>
<keyword evidence="11 15" id="KW-0793">Thylakoid</keyword>
<evidence type="ECO:0000256" key="3">
    <source>
        <dbReference type="ARBA" id="ARBA00022692"/>
    </source>
</evidence>
<dbReference type="GO" id="GO:0031676">
    <property type="term" value="C:plasma membrane-derived thylakoid membrane"/>
    <property type="evidence" value="ECO:0007669"/>
    <property type="project" value="UniProtKB-SubCell"/>
</dbReference>
<feature type="domain" description="AAA+ ATPase" evidence="17">
    <location>
        <begin position="209"/>
        <end position="350"/>
    </location>
</feature>
<organism evidence="18 19">
    <name type="scientific">Lyngbya aestuarii BL J</name>
    <dbReference type="NCBI Taxonomy" id="1348334"/>
    <lineage>
        <taxon>Bacteria</taxon>
        <taxon>Bacillati</taxon>
        <taxon>Cyanobacteriota</taxon>
        <taxon>Cyanophyceae</taxon>
        <taxon>Oscillatoriophycideae</taxon>
        <taxon>Oscillatoriales</taxon>
        <taxon>Microcoleaceae</taxon>
        <taxon>Lyngbya</taxon>
    </lineage>
</organism>
<proteinExistence type="inferred from homology"/>
<keyword evidence="5 15" id="KW-0547">Nucleotide-binding</keyword>
<evidence type="ECO:0000313" key="18">
    <source>
        <dbReference type="EMBL" id="ERT06324.1"/>
    </source>
</evidence>
<feature type="binding site" evidence="15">
    <location>
        <position position="518"/>
    </location>
    <ligand>
        <name>Zn(2+)</name>
        <dbReference type="ChEBI" id="CHEBI:29105"/>
        <note>catalytic</note>
    </ligand>
</feature>
<evidence type="ECO:0000256" key="16">
    <source>
        <dbReference type="RuleBase" id="RU003651"/>
    </source>
</evidence>
<dbReference type="Gene3D" id="1.20.58.760">
    <property type="entry name" value="Peptidase M41"/>
    <property type="match status" value="1"/>
</dbReference>
<dbReference type="Gene3D" id="3.40.50.300">
    <property type="entry name" value="P-loop containing nucleotide triphosphate hydrolases"/>
    <property type="match status" value="1"/>
</dbReference>
<dbReference type="FunFam" id="1.10.8.60:FF:000001">
    <property type="entry name" value="ATP-dependent zinc metalloprotease FtsH"/>
    <property type="match status" value="1"/>
</dbReference>
<dbReference type="Proteomes" id="UP000017127">
    <property type="component" value="Unassembled WGS sequence"/>
</dbReference>
<dbReference type="FunFam" id="3.40.50.300:FF:000001">
    <property type="entry name" value="ATP-dependent zinc metalloprotease FtsH"/>
    <property type="match status" value="1"/>
</dbReference>
<dbReference type="InterPro" id="IPR003960">
    <property type="entry name" value="ATPase_AAA_CS"/>
</dbReference>
<feature type="transmembrane region" description="Helical" evidence="15">
    <location>
        <begin position="20"/>
        <end position="38"/>
    </location>
</feature>
<dbReference type="InterPro" id="IPR041569">
    <property type="entry name" value="AAA_lid_3"/>
</dbReference>
<dbReference type="SUPFAM" id="SSF52540">
    <property type="entry name" value="P-loop containing nucleoside triphosphate hydrolases"/>
    <property type="match status" value="1"/>
</dbReference>
<keyword evidence="12 15" id="KW-0472">Membrane</keyword>
<evidence type="ECO:0000256" key="5">
    <source>
        <dbReference type="ARBA" id="ARBA00022741"/>
    </source>
</evidence>
<dbReference type="EC" id="3.4.24.-" evidence="15"/>
<dbReference type="PATRIC" id="fig|1348334.3.peg.3607"/>
<dbReference type="InterPro" id="IPR005936">
    <property type="entry name" value="FtsH"/>
</dbReference>
<dbReference type="Pfam" id="PF01434">
    <property type="entry name" value="Peptidase_M41"/>
    <property type="match status" value="1"/>
</dbReference>
<comment type="caution">
    <text evidence="18">The sequence shown here is derived from an EMBL/GenBank/DDBJ whole genome shotgun (WGS) entry which is preliminary data.</text>
</comment>
<comment type="similarity">
    <text evidence="1 15">In the C-terminal section; belongs to the peptidase M41 family.</text>
</comment>
<comment type="function">
    <text evidence="15">Acts as a processive, ATP-dependent zinc metallopeptidase for both cytoplasmic and membrane proteins. Plays a role in the quality control of integral membrane proteins.</text>
</comment>
<keyword evidence="7 15" id="KW-0862">Zinc</keyword>
<protein>
    <recommendedName>
        <fullName evidence="15">ATP-dependent zinc metalloprotease FtsH</fullName>
        <ecNumber evidence="15">3.4.24.-</ecNumber>
    </recommendedName>
</protein>
<comment type="subcellular location">
    <subcellularLocation>
        <location evidence="13 15">Cellular thylakoid membrane</location>
        <topology evidence="13 15">Multi-pass membrane protein</topology>
        <orientation evidence="13 15">Stromal side</orientation>
    </subcellularLocation>
</comment>
<evidence type="ECO:0000313" key="19">
    <source>
        <dbReference type="Proteomes" id="UP000017127"/>
    </source>
</evidence>
<keyword evidence="10 15" id="KW-0482">Metalloprotease</keyword>
<comment type="subunit">
    <text evidence="15">Homohexamer.</text>
</comment>
<name>U7QEG2_9CYAN</name>
<evidence type="ECO:0000256" key="10">
    <source>
        <dbReference type="ARBA" id="ARBA00023049"/>
    </source>
</evidence>
<dbReference type="GO" id="GO:0004176">
    <property type="term" value="F:ATP-dependent peptidase activity"/>
    <property type="evidence" value="ECO:0007669"/>
    <property type="project" value="InterPro"/>
</dbReference>
<evidence type="ECO:0000256" key="1">
    <source>
        <dbReference type="ARBA" id="ARBA00010044"/>
    </source>
</evidence>
<comment type="cofactor">
    <cofactor evidence="15">
        <name>Zn(2+)</name>
        <dbReference type="ChEBI" id="CHEBI:29105"/>
    </cofactor>
    <text evidence="15">Binds 1 zinc ion per subunit.</text>
</comment>
<dbReference type="FunFam" id="1.20.58.760:FF:000001">
    <property type="entry name" value="ATP-dependent zinc metalloprotease FtsH"/>
    <property type="match status" value="1"/>
</dbReference>
<dbReference type="SMART" id="SM00382">
    <property type="entry name" value="AAA"/>
    <property type="match status" value="1"/>
</dbReference>